<dbReference type="AlphaFoldDB" id="A0A225WDN5"/>
<dbReference type="Proteomes" id="UP000198211">
    <property type="component" value="Unassembled WGS sequence"/>
</dbReference>
<proteinExistence type="predicted"/>
<reference evidence="2" key="1">
    <citation type="submission" date="2017-03" db="EMBL/GenBank/DDBJ databases">
        <title>Phytopthora megakarya and P. palmivora, two closely related causual agents of cacao black pod achieved similar genome size and gene model numbers by different mechanisms.</title>
        <authorList>
            <person name="Ali S."/>
            <person name="Shao J."/>
            <person name="Larry D.J."/>
            <person name="Kronmiller B."/>
            <person name="Shen D."/>
            <person name="Strem M.D."/>
            <person name="Melnick R.L."/>
            <person name="Guiltinan M.J."/>
            <person name="Tyler B.M."/>
            <person name="Meinhardt L.W."/>
            <person name="Bailey B.A."/>
        </authorList>
    </citation>
    <scope>NUCLEOTIDE SEQUENCE [LARGE SCALE GENOMIC DNA]</scope>
    <source>
        <strain evidence="2">zdho120</strain>
    </source>
</reference>
<name>A0A225WDN5_9STRA</name>
<protein>
    <submittedName>
        <fullName evidence="1">Uncharacterized protein</fullName>
    </submittedName>
</protein>
<comment type="caution">
    <text evidence="1">The sequence shown here is derived from an EMBL/GenBank/DDBJ whole genome shotgun (WGS) entry which is preliminary data.</text>
</comment>
<sequence>MARYYSAKREDKERVCDYINWLKGYARNAGVQFENCGREAKDHVEHFLETCDNRGLEERLCHVQAKKIHDLEGMINDILKRRDWKTKGDV</sequence>
<gene>
    <name evidence="1" type="ORF">PHMEG_00011279</name>
</gene>
<dbReference type="EMBL" id="NBNE01001186">
    <property type="protein sequence ID" value="OWZ15137.1"/>
    <property type="molecule type" value="Genomic_DNA"/>
</dbReference>
<keyword evidence="2" id="KW-1185">Reference proteome</keyword>
<evidence type="ECO:0000313" key="1">
    <source>
        <dbReference type="EMBL" id="OWZ15137.1"/>
    </source>
</evidence>
<accession>A0A225WDN5</accession>
<evidence type="ECO:0000313" key="2">
    <source>
        <dbReference type="Proteomes" id="UP000198211"/>
    </source>
</evidence>
<dbReference type="OrthoDB" id="136332at2759"/>
<organism evidence="1 2">
    <name type="scientific">Phytophthora megakarya</name>
    <dbReference type="NCBI Taxonomy" id="4795"/>
    <lineage>
        <taxon>Eukaryota</taxon>
        <taxon>Sar</taxon>
        <taxon>Stramenopiles</taxon>
        <taxon>Oomycota</taxon>
        <taxon>Peronosporomycetes</taxon>
        <taxon>Peronosporales</taxon>
        <taxon>Peronosporaceae</taxon>
        <taxon>Phytophthora</taxon>
    </lineage>
</organism>